<name>L7CMP5_RHOBT</name>
<dbReference type="Proteomes" id="UP000010959">
    <property type="component" value="Unassembled WGS sequence"/>
</dbReference>
<reference evidence="8 9" key="1">
    <citation type="journal article" date="2013" name="Mar. Genomics">
        <title>Expression of sulfatases in Rhodopirellula baltica and the diversity of sulfatases in the genus Rhodopirellula.</title>
        <authorList>
            <person name="Wegner C.E."/>
            <person name="Richter-Heitmann T."/>
            <person name="Klindworth A."/>
            <person name="Klockow C."/>
            <person name="Richter M."/>
            <person name="Achstetter T."/>
            <person name="Glockner F.O."/>
            <person name="Harder J."/>
        </authorList>
    </citation>
    <scope>NUCLEOTIDE SEQUENCE [LARGE SCALE GENOMIC DNA]</scope>
    <source>
        <strain evidence="8 9">SWK14</strain>
    </source>
</reference>
<keyword evidence="2" id="KW-1003">Cell membrane</keyword>
<keyword evidence="3 6" id="KW-0812">Transmembrane</keyword>
<feature type="transmembrane region" description="Helical" evidence="6">
    <location>
        <begin position="65"/>
        <end position="91"/>
    </location>
</feature>
<sequence>MPTDKSLGDGVYFDRDAYPGIVRRSVAMMIDAVLLSLIGLANWLLLLLVFYALEFTTTPDTLHLVMFLTIIWFYMTVVKRSRFGTVGYWLCGIRIIDLRGNRPSLTRMTFRLVMWTFGPFNFIVDLIWLGADSEQQTLRDCYCGTYVVRSTAQPQGTAALHLTRYFATGLAPSYPRVVRPRKFA</sequence>
<dbReference type="InterPro" id="IPR010432">
    <property type="entry name" value="RDD"/>
</dbReference>
<dbReference type="Pfam" id="PF06271">
    <property type="entry name" value="RDD"/>
    <property type="match status" value="1"/>
</dbReference>
<evidence type="ECO:0000256" key="2">
    <source>
        <dbReference type="ARBA" id="ARBA00022475"/>
    </source>
</evidence>
<feature type="transmembrane region" description="Helical" evidence="6">
    <location>
        <begin position="112"/>
        <end position="131"/>
    </location>
</feature>
<evidence type="ECO:0000256" key="1">
    <source>
        <dbReference type="ARBA" id="ARBA00004651"/>
    </source>
</evidence>
<dbReference type="PANTHER" id="PTHR36115:SF6">
    <property type="entry name" value="PROLINE-RICH ANTIGEN HOMOLOG"/>
    <property type="match status" value="1"/>
</dbReference>
<dbReference type="GO" id="GO:0005886">
    <property type="term" value="C:plasma membrane"/>
    <property type="evidence" value="ECO:0007669"/>
    <property type="project" value="UniProtKB-SubCell"/>
</dbReference>
<proteinExistence type="predicted"/>
<dbReference type="RefSeq" id="WP_007335808.1">
    <property type="nucleotide sequence ID" value="NZ_AMWG01000009.1"/>
</dbReference>
<evidence type="ECO:0000256" key="3">
    <source>
        <dbReference type="ARBA" id="ARBA00022692"/>
    </source>
</evidence>
<comment type="subcellular location">
    <subcellularLocation>
        <location evidence="1">Cell membrane</location>
        <topology evidence="1">Multi-pass membrane protein</topology>
    </subcellularLocation>
</comment>
<evidence type="ECO:0000313" key="8">
    <source>
        <dbReference type="EMBL" id="ELP35549.1"/>
    </source>
</evidence>
<dbReference type="PATRIC" id="fig|993516.3.peg.494"/>
<organism evidence="8 9">
    <name type="scientific">Rhodopirellula baltica SWK14</name>
    <dbReference type="NCBI Taxonomy" id="993516"/>
    <lineage>
        <taxon>Bacteria</taxon>
        <taxon>Pseudomonadati</taxon>
        <taxon>Planctomycetota</taxon>
        <taxon>Planctomycetia</taxon>
        <taxon>Pirellulales</taxon>
        <taxon>Pirellulaceae</taxon>
        <taxon>Rhodopirellula</taxon>
    </lineage>
</organism>
<dbReference type="EMBL" id="AMWG01000009">
    <property type="protein sequence ID" value="ELP35549.1"/>
    <property type="molecule type" value="Genomic_DNA"/>
</dbReference>
<dbReference type="PANTHER" id="PTHR36115">
    <property type="entry name" value="PROLINE-RICH ANTIGEN HOMOLOG-RELATED"/>
    <property type="match status" value="1"/>
</dbReference>
<protein>
    <recommendedName>
        <fullName evidence="7">RDD domain-containing protein</fullName>
    </recommendedName>
</protein>
<keyword evidence="4 6" id="KW-1133">Transmembrane helix</keyword>
<dbReference type="InterPro" id="IPR051791">
    <property type="entry name" value="Pra-immunoreactive"/>
</dbReference>
<dbReference type="AlphaFoldDB" id="L7CMP5"/>
<evidence type="ECO:0000256" key="5">
    <source>
        <dbReference type="ARBA" id="ARBA00023136"/>
    </source>
</evidence>
<evidence type="ECO:0000259" key="7">
    <source>
        <dbReference type="Pfam" id="PF06271"/>
    </source>
</evidence>
<evidence type="ECO:0000256" key="6">
    <source>
        <dbReference type="SAM" id="Phobius"/>
    </source>
</evidence>
<feature type="transmembrane region" description="Helical" evidence="6">
    <location>
        <begin position="32"/>
        <end position="53"/>
    </location>
</feature>
<evidence type="ECO:0000313" key="9">
    <source>
        <dbReference type="Proteomes" id="UP000010959"/>
    </source>
</evidence>
<gene>
    <name evidence="8" type="ORF">RBSWK_00453</name>
</gene>
<comment type="caution">
    <text evidence="8">The sequence shown here is derived from an EMBL/GenBank/DDBJ whole genome shotgun (WGS) entry which is preliminary data.</text>
</comment>
<keyword evidence="5 6" id="KW-0472">Membrane</keyword>
<accession>L7CMP5</accession>
<feature type="domain" description="RDD" evidence="7">
    <location>
        <begin position="18"/>
        <end position="144"/>
    </location>
</feature>
<evidence type="ECO:0000256" key="4">
    <source>
        <dbReference type="ARBA" id="ARBA00022989"/>
    </source>
</evidence>